<dbReference type="PANTHER" id="PTHR34614">
    <property type="match status" value="1"/>
</dbReference>
<dbReference type="PANTHER" id="PTHR34614:SF2">
    <property type="entry name" value="TRANSPOSASE IS4-LIKE DOMAIN-CONTAINING PROTEIN"/>
    <property type="match status" value="1"/>
</dbReference>
<protein>
    <recommendedName>
        <fullName evidence="2">Transposase IS4-like domain-containing protein</fullName>
    </recommendedName>
</protein>
<dbReference type="NCBIfam" id="NF033559">
    <property type="entry name" value="transpos_IS1634"/>
    <property type="match status" value="1"/>
</dbReference>
<evidence type="ECO:0008006" key="2">
    <source>
        <dbReference type="Google" id="ProtNLM"/>
    </source>
</evidence>
<reference evidence="1" key="1">
    <citation type="submission" date="2020-06" db="EMBL/GenBank/DDBJ databases">
        <title>Unique genomic features of the anaerobic methanotrophic archaea.</title>
        <authorList>
            <person name="Chadwick G.L."/>
            <person name="Skennerton C.T."/>
            <person name="Laso-Perez R."/>
            <person name="Leu A.O."/>
            <person name="Speth D.R."/>
            <person name="Yu H."/>
            <person name="Morgan-Lang C."/>
            <person name="Hatzenpichler R."/>
            <person name="Goudeau D."/>
            <person name="Malmstrom R."/>
            <person name="Brazelton W.J."/>
            <person name="Woyke T."/>
            <person name="Hallam S.J."/>
            <person name="Tyson G.W."/>
            <person name="Wegener G."/>
            <person name="Boetius A."/>
            <person name="Orphan V."/>
        </authorList>
    </citation>
    <scope>NUCLEOTIDE SEQUENCE</scope>
</reference>
<sequence length="551" mass="63964">MVFLEKKKKKGHIYWYATERKMVNGVVKRTWQEYLGTAEKIRECARRSKDLPHIKLKSFQYGKTAALLAVSDELNFVETVNKHTNKKKIEGLTVGEYLLLNIIGRGDGALSENALQKWFNKSTLSTLWKFPHQLSCQNFLNHYKYIDQETSRKIEDDLCAALIEMGLTPQLLFLDESNWFTYIEKGEEIPQKGKSKQFRYDKNLISVGLAVSEDNVPFMHETYEGNTHDSKIFPRLLDTLTERLRNLEITTKNLVLVFDKGNNSEVNINDVLSDMHIVASAKPDQARDLLRIPLDKYKYLYTNSKGHKIYGYRTQYEFFGREFTTVVAYSDASHKKQMGSYEKRKSKILDKFADLKRRLGSNRGKERDASSVEREVNEIIHKDFRAIIGYKIGEVPEGKKKPALVYWIKDAEKERYDGFGKMVIFTDKDRWHSEKIVKTYNKKSLVEDDFKLLNDVLLVPIGPVNHHKDDNIRVHTFLCVTGLIFYRYLAYRCKHFHISLKRLVEELSGIRIALAENKAKSGKIELVVEEMDSTQARLFSHLNLGKFITAG</sequence>
<organism evidence="1">
    <name type="scientific">Candidatus Methanogaster sp. ANME-2c ERB4</name>
    <dbReference type="NCBI Taxonomy" id="2759911"/>
    <lineage>
        <taxon>Archaea</taxon>
        <taxon>Methanobacteriati</taxon>
        <taxon>Methanobacteriota</taxon>
        <taxon>Stenosarchaea group</taxon>
        <taxon>Methanomicrobia</taxon>
        <taxon>Methanosarcinales</taxon>
        <taxon>ANME-2 cluster</taxon>
        <taxon>Candidatus Methanogasteraceae</taxon>
        <taxon>Candidatus Methanogaster</taxon>
    </lineage>
</organism>
<dbReference type="AlphaFoldDB" id="A0A7G9YL99"/>
<dbReference type="InterPro" id="IPR047654">
    <property type="entry name" value="IS1634_transpos"/>
</dbReference>
<evidence type="ECO:0000313" key="1">
    <source>
        <dbReference type="EMBL" id="QNO48783.1"/>
    </source>
</evidence>
<gene>
    <name evidence="1" type="ORF">BEOMFINI_00022</name>
</gene>
<proteinExistence type="predicted"/>
<name>A0A7G9YL99_9EURY</name>
<dbReference type="EMBL" id="MT631361">
    <property type="protein sequence ID" value="QNO48783.1"/>
    <property type="molecule type" value="Genomic_DNA"/>
</dbReference>
<accession>A0A7G9YL99</accession>